<feature type="domain" description="Transforming acidic coiled-coil-containing protein C-terminal" evidence="9">
    <location>
        <begin position="2653"/>
        <end position="2853"/>
    </location>
</feature>
<feature type="region of interest" description="Disordered" evidence="8">
    <location>
        <begin position="352"/>
        <end position="385"/>
    </location>
</feature>
<comment type="subcellular location">
    <subcellularLocation>
        <location evidence="1">Cytoplasm</location>
        <location evidence="1">Cytoskeleton</location>
    </subcellularLocation>
</comment>
<dbReference type="EMBL" id="AJFE02090492">
    <property type="status" value="NOT_ANNOTATED_CDS"/>
    <property type="molecule type" value="Genomic_DNA"/>
</dbReference>
<keyword evidence="4" id="KW-0597">Phosphoprotein</keyword>
<proteinExistence type="inferred from homology"/>
<dbReference type="EMBL" id="AJFE02090491">
    <property type="status" value="NOT_ANNOTATED_CDS"/>
    <property type="molecule type" value="Genomic_DNA"/>
</dbReference>
<reference evidence="10" key="2">
    <citation type="submission" date="2025-08" db="UniProtKB">
        <authorList>
            <consortium name="Ensembl"/>
        </authorList>
    </citation>
    <scope>IDENTIFICATION</scope>
</reference>
<evidence type="ECO:0000313" key="10">
    <source>
        <dbReference type="Ensembl" id="ENSPPAP00000031566.1"/>
    </source>
</evidence>
<feature type="compositionally biased region" description="Basic and acidic residues" evidence="8">
    <location>
        <begin position="497"/>
        <end position="508"/>
    </location>
</feature>
<feature type="region of interest" description="Disordered" evidence="8">
    <location>
        <begin position="1228"/>
        <end position="1258"/>
    </location>
</feature>
<dbReference type="GO" id="GO:0007097">
    <property type="term" value="P:nuclear migration"/>
    <property type="evidence" value="ECO:0007669"/>
    <property type="project" value="TreeGrafter"/>
</dbReference>
<dbReference type="InterPro" id="IPR039915">
    <property type="entry name" value="TACC"/>
</dbReference>
<evidence type="ECO:0000256" key="8">
    <source>
        <dbReference type="SAM" id="MobiDB-lite"/>
    </source>
</evidence>
<feature type="region of interest" description="Disordered" evidence="8">
    <location>
        <begin position="969"/>
        <end position="1034"/>
    </location>
</feature>
<evidence type="ECO:0000256" key="6">
    <source>
        <dbReference type="ARBA" id="ARBA00023212"/>
    </source>
</evidence>
<comment type="similarity">
    <text evidence="2">Belongs to the TACC family.</text>
</comment>
<dbReference type="Proteomes" id="UP000240080">
    <property type="component" value="Chromosome 10"/>
</dbReference>
<feature type="compositionally biased region" description="Basic and acidic residues" evidence="8">
    <location>
        <begin position="1818"/>
        <end position="1842"/>
    </location>
</feature>
<feature type="region of interest" description="Disordered" evidence="8">
    <location>
        <begin position="1492"/>
        <end position="1630"/>
    </location>
</feature>
<dbReference type="GO" id="GO:0007052">
    <property type="term" value="P:mitotic spindle organization"/>
    <property type="evidence" value="ECO:0007669"/>
    <property type="project" value="InterPro"/>
</dbReference>
<evidence type="ECO:0000256" key="4">
    <source>
        <dbReference type="ARBA" id="ARBA00022553"/>
    </source>
</evidence>
<keyword evidence="5 7" id="KW-0175">Coiled coil</keyword>
<feature type="region of interest" description="Disordered" evidence="8">
    <location>
        <begin position="1"/>
        <end position="301"/>
    </location>
</feature>
<feature type="region of interest" description="Disordered" evidence="8">
    <location>
        <begin position="2481"/>
        <end position="2503"/>
    </location>
</feature>
<evidence type="ECO:0000313" key="11">
    <source>
        <dbReference type="Proteomes" id="UP000240080"/>
    </source>
</evidence>
<dbReference type="Pfam" id="PF05010">
    <property type="entry name" value="TACC_C"/>
    <property type="match status" value="1"/>
</dbReference>
<dbReference type="GO" id="GO:0005856">
    <property type="term" value="C:cytoskeleton"/>
    <property type="evidence" value="ECO:0007669"/>
    <property type="project" value="UniProtKB-SubCell"/>
</dbReference>
<protein>
    <submittedName>
        <fullName evidence="10">Transforming acidic coiled-coil containing protein 2</fullName>
    </submittedName>
</protein>
<feature type="compositionally biased region" description="Polar residues" evidence="8">
    <location>
        <begin position="2062"/>
        <end position="2090"/>
    </location>
</feature>
<feature type="region of interest" description="Disordered" evidence="8">
    <location>
        <begin position="1659"/>
        <end position="1689"/>
    </location>
</feature>
<evidence type="ECO:0000259" key="9">
    <source>
        <dbReference type="Pfam" id="PF05010"/>
    </source>
</evidence>
<feature type="region of interest" description="Disordered" evidence="8">
    <location>
        <begin position="1932"/>
        <end position="2448"/>
    </location>
</feature>
<feature type="compositionally biased region" description="Low complexity" evidence="8">
    <location>
        <begin position="244"/>
        <end position="259"/>
    </location>
</feature>
<dbReference type="EMBL" id="AJFE02090487">
    <property type="status" value="NOT_ANNOTATED_CDS"/>
    <property type="molecule type" value="Genomic_DNA"/>
</dbReference>
<keyword evidence="6" id="KW-0206">Cytoskeleton</keyword>
<feature type="region of interest" description="Disordered" evidence="8">
    <location>
        <begin position="1407"/>
        <end position="1442"/>
    </location>
</feature>
<evidence type="ECO:0000256" key="5">
    <source>
        <dbReference type="ARBA" id="ARBA00023054"/>
    </source>
</evidence>
<feature type="compositionally biased region" description="Low complexity" evidence="8">
    <location>
        <begin position="2102"/>
        <end position="2112"/>
    </location>
</feature>
<feature type="compositionally biased region" description="Polar residues" evidence="8">
    <location>
        <begin position="1"/>
        <end position="31"/>
    </location>
</feature>
<feature type="compositionally biased region" description="Basic residues" evidence="8">
    <location>
        <begin position="2276"/>
        <end position="2293"/>
    </location>
</feature>
<keyword evidence="11" id="KW-1185">Reference proteome</keyword>
<evidence type="ECO:0000256" key="2">
    <source>
        <dbReference type="ARBA" id="ARBA00009423"/>
    </source>
</evidence>
<dbReference type="EMBL" id="AJFE02090488">
    <property type="status" value="NOT_ANNOTATED_CDS"/>
    <property type="molecule type" value="Genomic_DNA"/>
</dbReference>
<evidence type="ECO:0000256" key="7">
    <source>
        <dbReference type="SAM" id="Coils"/>
    </source>
</evidence>
<gene>
    <name evidence="10" type="primary">TACC2</name>
</gene>
<dbReference type="Ensembl" id="ENSPPAT00000054431.1">
    <property type="protein sequence ID" value="ENSPPAP00000031566.1"/>
    <property type="gene ID" value="ENSPPAG00000038587.1"/>
</dbReference>
<feature type="compositionally biased region" description="Basic and acidic residues" evidence="8">
    <location>
        <begin position="175"/>
        <end position="185"/>
    </location>
</feature>
<feature type="compositionally biased region" description="Low complexity" evidence="8">
    <location>
        <begin position="2370"/>
        <end position="2383"/>
    </location>
</feature>
<dbReference type="EMBL" id="AJFE02090484">
    <property type="status" value="NOT_ANNOTATED_CDS"/>
    <property type="molecule type" value="Genomic_DNA"/>
</dbReference>
<feature type="compositionally biased region" description="Low complexity" evidence="8">
    <location>
        <begin position="895"/>
        <end position="910"/>
    </location>
</feature>
<dbReference type="Gene3D" id="1.20.5.1700">
    <property type="match status" value="1"/>
</dbReference>
<dbReference type="PANTHER" id="PTHR13924">
    <property type="entry name" value="TRANSFORMING ACIDIC COILED-COIL CONTAINING PROTEIN 1/2"/>
    <property type="match status" value="1"/>
</dbReference>
<feature type="region of interest" description="Disordered" evidence="8">
    <location>
        <begin position="315"/>
        <end position="334"/>
    </location>
</feature>
<feature type="region of interest" description="Disordered" evidence="8">
    <location>
        <begin position="400"/>
        <end position="454"/>
    </location>
</feature>
<feature type="compositionally biased region" description="Polar residues" evidence="8">
    <location>
        <begin position="1054"/>
        <end position="1073"/>
    </location>
</feature>
<feature type="compositionally biased region" description="Polar residues" evidence="8">
    <location>
        <begin position="1367"/>
        <end position="1385"/>
    </location>
</feature>
<sequence length="2859" mass="300802">MVYKNNNNKSTNWTLSAQTPRSAQPPGNSQNIKRKQQDTPGSPDHRDASSIGSIGLGGFCTASESSASLDPCLVSPEVTEPRKDPQGARGPEGSLLPSPPPSQEREHPSSSMPFAECPPEGCLASPAAAPEDGPQTQSPRREPAPNAPGDIAAAFPAERDSSTPYQEIAAIPSAGREREPKEEGQKSSFSSSSGIDQSPGMSPVPLREPMKAPLCGEGDQPGGFESQGKEAAGGFPPAESRQGVASVQVAPEAPAAAQQGTESSAVLEKSPLKPMAPIPQDPAPRASDREKGQGEAPPQYFTDDLEFLRACHLPRSNSGAAPEAEVNAASQESCQQPVGAYLPHAELPWGLPSPALVPEAGGSGKEALDTSDVQGHPQTGMRGTEPNQVVCVAAGGQPEGGLLVSPEPSLLTPTEEAHPASSLASFPAAQIPIAVEEPGSSSRESVSKAGMPVSADAAKEVVDAGLVGLERQVSDLGSKGEHPEGDPGEVPAPSPQERGEHSNTEQSHEVQQGAPPPPLPKAPSESARGPLGPTDGAKAHEDSTSPAVAKEGSRSPGDSPGGKEEAPEPPDGGDPGNLQGEDSQAFSSKRDPEVGKDELSKPSSDAESRDHPSSHSARPPRKGGAGHTDGPHSQTAEADASGLPHKLDEEDPVLPPVPDGAGEPTVPEGAIWEGSGLQPKCPDTLQSREGLGRMESFLTLEPEKSDFPPTLVAEVVPKAQEGESTLEIRKMGSCDGEGLLTSPDQPRGPECDASRQEFHAGVPHPPPGENLAADLGLTALILDQDQQGIPSCPGEGWIRGAASEWPLLSSEKHLQPSQAHPEASIFDVLKEQAQPAENGKETSPSHPGFKDQGADSSQIHVPVEPQEDNNLPTHGGQEQALGSELQSQLPKGTLSDTPTSSPTDMVWESSLTEESELSAPTRQKLPALGEKRPEGACGDGQSLRVSPPAADVLKDFSLAGNFSRKETCCTGQGPNKSQQALADALEEGSQHEEACQRHPGASEAADGCSPLWGLSKREMASGNTGEAPPCQPDSVALLDAVPCLPALAPASPGVTPTQDAPETEACNETQEGRQQPVPAPQQKMECQATSDAEVPKLLASFPSAGEQGGEAGAAETGGSAGAGDPGKQQALEKPGEATLSCGLLQTEHCLTSGEEASTSALRESCQAEHPMASCQDALLPARELSGIPRSTMDFSTHQAVPDPKELLLSGPPEVAAPDTPYLHVDSAAQKGAEDSGVKAVSSAGPRAPGESPCPVGEPPLALENAASLKLFAGSLAPLLQPGAAGGEISAVQATSGSPKARTTEGPVDSMPCLDRMPLLAEGKQATGEEKAATAPGAGAKASEEGMAGDAAGETEGSMERMGEPSQDPKQGTSGGVDTSSEQIATLTGFPDFREHIAKIFEKPVLGALTTPGEKAGAGRSAVGKDLTRPLGPEKLLDGPPGVDVALLPAPPARLQVEKKQQLAGEAEISHLALQDPASDKLLGPAGLTWEQKLPGASVGKEMAGVPPTLREDERPEGPGAAWPGLEGQAYSQLERSRQELASGLPSPAATQELPVERAAAFQVAPHSHGEEAVAQDRIPSGKQHQETSACDSPHGEDGPGDFAHTGVPGHVPRSTCAPSPQREVLTVPEANSEPWTLDMLGGERRPGVTAGILEYRNALGNQSTPAPPTGEVADTPLEPGKVAGAAGEAEGDITLSTAETQACASGDLPEAGTTRTFSVVAGDLALPGSCQDPACSDKAPGMEGTAALHGDSPARPQQAKEQPGPEHPIPAGDGKVCVSSPPEPDETRDPKLQHLAPEELHTDRESPRPGPSMLPSVPKKDAPRVMDKVTSDETRGAEGTERSAKDIGLWKAVMPSLDTDALDVLERRVVLIQHEFLHKKEANGHSRFMYSSPVADDVIQPAAPADLESPSLAASSYHGDVVGQISTDLIAQRSSDSEEAFETPESTTPVKAPPAPPPPPPEVIPEPEVSAQPPPEEPGCGSETVPVPDGPRSDSVEGSPFRPPSHSFSAVFDEDKPIASSGTYNLDFDNIELVDTFQTLEPRASDAKNQEGKVNTRRKSTDSVPISKSTLSRSLSLQASDFDGASSSGNPEAVALAPDAYSTGSSSASSTLKRTKKPRPPSLKKKQTTKKPTETPPVKETQQEPDEESLVPSGENLASETKTESAKTEGPGPALLEETPLEPAAGPKAACPLDSESAEGAVPPASGGGRVQNSPPVGRKTLPLTTAPEAGEVTPSDSGGQEDSPAKGLSVRLEFDYSEDKSSWDNQQENPPPTKKIGKKPVAKMPLRRPKMKKTPEKLDNTPASPPRSPAEPNDIPIAKGTYTFDIDKWDDPNFNPFSSTSKMQESPKLPQQSYNFDPDTCDESVDPFKTSSKTPSSPSKSPASFEIPASAMEANGVDGDGLNKPAKKKKTPLKTDTFRVKKSPKRSPLSDPPSQDPTPAATPETPPVISAVVHATDEEKLAVTNQKWTCMTVDLEADKQDYPQPSDLSTFVNETKFSSPTEELDYRNSYEIEYMEKIGSSLPQDDDAPKKQALYLMFDTSQESPVKSSPVRMSESPTPCSGSSFEETEALVNTAAKNQHPVPRGLAPNQESHLQVPEKSSQKELEAMGLGTPSEAIEIREAAHPTDVSISKTALYSRIGTAEVEKPAGLLFQQPDLDSALQIARAEIITKEREVSEWKDKYEESRREVMEMRKIVAEYEKTIAQMIEDEQREKSVSHQTVQQLVLEKEQALADLNSVEKSLADLFRRYEKMKEVLEGFRKNEEVLKRCAQEYLSRVKKEEQRYQALKVHAEEKLDRANAEIAQVRGKAQQEQAAHQASLRKEQLRVDALERTLEQKNKEIEELTKICDELIAKMGKS</sequence>
<dbReference type="FunFam" id="1.20.5.1700:FF:000001">
    <property type="entry name" value="Transforming acidic coiled-coil-containing protein 1 isoform 2"/>
    <property type="match status" value="1"/>
</dbReference>
<feature type="compositionally biased region" description="Basic residues" evidence="8">
    <location>
        <begin position="2113"/>
        <end position="2129"/>
    </location>
</feature>
<feature type="compositionally biased region" description="Basic and acidic residues" evidence="8">
    <location>
        <begin position="2253"/>
        <end position="2263"/>
    </location>
</feature>
<dbReference type="GO" id="GO:0005737">
    <property type="term" value="C:cytoplasm"/>
    <property type="evidence" value="ECO:0007669"/>
    <property type="project" value="TreeGrafter"/>
</dbReference>
<feature type="region of interest" description="Disordered" evidence="8">
    <location>
        <begin position="1289"/>
        <end position="1387"/>
    </location>
</feature>
<dbReference type="GO" id="GO:0021987">
    <property type="term" value="P:cerebral cortex development"/>
    <property type="evidence" value="ECO:0007669"/>
    <property type="project" value="TreeGrafter"/>
</dbReference>
<feature type="region of interest" description="Disordered" evidence="8">
    <location>
        <begin position="1046"/>
        <end position="1134"/>
    </location>
</feature>
<dbReference type="Bgee" id="ENSPPAG00000038587">
    <property type="expression patterns" value="Expressed in heart and 6 other cell types or tissues"/>
</dbReference>
<feature type="region of interest" description="Disordered" evidence="8">
    <location>
        <begin position="2543"/>
        <end position="2609"/>
    </location>
</feature>
<feature type="region of interest" description="Disordered" evidence="8">
    <location>
        <begin position="809"/>
        <end position="946"/>
    </location>
</feature>
<reference evidence="10 11" key="1">
    <citation type="journal article" date="2012" name="Nature">
        <title>The bonobo genome compared with the chimpanzee and human genomes.</title>
        <authorList>
            <person name="Prufer K."/>
            <person name="Munch K."/>
            <person name="Hellmann I."/>
            <person name="Akagi K."/>
            <person name="Miller J.R."/>
            <person name="Walenz B."/>
            <person name="Koren S."/>
            <person name="Sutton G."/>
            <person name="Kodira C."/>
            <person name="Winer R."/>
            <person name="Knight J.R."/>
            <person name="Mullikin J.C."/>
            <person name="Meader S.J."/>
            <person name="Ponting C.P."/>
            <person name="Lunter G."/>
            <person name="Higashino S."/>
            <person name="Hobolth A."/>
            <person name="Dutheil J."/>
            <person name="Karakoc E."/>
            <person name="Alkan C."/>
            <person name="Sajjadian S."/>
            <person name="Catacchio C.R."/>
            <person name="Ventura M."/>
            <person name="Marques-Bonet T."/>
            <person name="Eichler E.E."/>
            <person name="Andre C."/>
            <person name="Atencia R."/>
            <person name="Mugisha L."/>
            <person name="Junhold J."/>
            <person name="Patterson N."/>
            <person name="Siebauer M."/>
            <person name="Good J.M."/>
            <person name="Fischer A."/>
            <person name="Ptak S.E."/>
            <person name="Lachmann M."/>
            <person name="Symer D.E."/>
            <person name="Mailund T."/>
            <person name="Schierup M.H."/>
            <person name="Andres A.M."/>
            <person name="Kelso J."/>
            <person name="Paabo S."/>
        </authorList>
    </citation>
    <scope>NUCLEOTIDE SEQUENCE [LARGE SCALE GENOMIC DNA]</scope>
</reference>
<dbReference type="EMBL" id="AJFE02090489">
    <property type="status" value="NOT_ANNOTATED_CDS"/>
    <property type="molecule type" value="Genomic_DNA"/>
</dbReference>
<feature type="coiled-coil region" evidence="7">
    <location>
        <begin position="2662"/>
        <end position="2855"/>
    </location>
</feature>
<feature type="compositionally biased region" description="Basic and acidic residues" evidence="8">
    <location>
        <begin position="747"/>
        <end position="758"/>
    </location>
</feature>
<feature type="region of interest" description="Disordered" evidence="8">
    <location>
        <begin position="717"/>
        <end position="771"/>
    </location>
</feature>
<keyword evidence="3" id="KW-0963">Cytoplasm</keyword>
<dbReference type="EMBL" id="AJFE02090485">
    <property type="status" value="NOT_ANNOTATED_CDS"/>
    <property type="molecule type" value="Genomic_DNA"/>
</dbReference>
<dbReference type="PANTHER" id="PTHR13924:SF11">
    <property type="entry name" value="TRANSFORMING ACIDIC COILED-COIL-CONTAINING PROTEIN 2"/>
    <property type="match status" value="1"/>
</dbReference>
<feature type="compositionally biased region" description="Basic and acidic residues" evidence="8">
    <location>
        <begin position="1785"/>
        <end position="1807"/>
    </location>
</feature>
<dbReference type="EMBL" id="AJFE02090493">
    <property type="status" value="NOT_ANNOTATED_CDS"/>
    <property type="molecule type" value="Genomic_DNA"/>
</dbReference>
<feature type="region of interest" description="Disordered" evidence="8">
    <location>
        <begin position="466"/>
        <end position="688"/>
    </location>
</feature>
<feature type="compositionally biased region" description="Polar residues" evidence="8">
    <location>
        <begin position="969"/>
        <end position="980"/>
    </location>
</feature>
<accession>A0A2R9BPH4</accession>
<organism evidence="10 11">
    <name type="scientific">Pan paniscus</name>
    <name type="common">Pygmy chimpanzee</name>
    <name type="synonym">Bonobo</name>
    <dbReference type="NCBI Taxonomy" id="9597"/>
    <lineage>
        <taxon>Eukaryota</taxon>
        <taxon>Metazoa</taxon>
        <taxon>Chordata</taxon>
        <taxon>Craniata</taxon>
        <taxon>Vertebrata</taxon>
        <taxon>Euteleostomi</taxon>
        <taxon>Mammalia</taxon>
        <taxon>Eutheria</taxon>
        <taxon>Euarchontoglires</taxon>
        <taxon>Primates</taxon>
        <taxon>Haplorrhini</taxon>
        <taxon>Catarrhini</taxon>
        <taxon>Hominidae</taxon>
        <taxon>Pan</taxon>
    </lineage>
</organism>
<feature type="compositionally biased region" description="Polar residues" evidence="8">
    <location>
        <begin position="2556"/>
        <end position="2566"/>
    </location>
</feature>
<feature type="compositionally biased region" description="Polar residues" evidence="8">
    <location>
        <begin position="2336"/>
        <end position="2356"/>
    </location>
</feature>
<dbReference type="GeneTree" id="ENSGT00940000157052"/>
<dbReference type="InterPro" id="IPR007707">
    <property type="entry name" value="TACC_C"/>
</dbReference>
<evidence type="ECO:0000256" key="1">
    <source>
        <dbReference type="ARBA" id="ARBA00004245"/>
    </source>
</evidence>
<name>A0A2R9BPH4_PANPA</name>
<dbReference type="EMBL" id="AJFE02090486">
    <property type="status" value="NOT_ANNOTATED_CDS"/>
    <property type="molecule type" value="Genomic_DNA"/>
</dbReference>
<evidence type="ECO:0000256" key="3">
    <source>
        <dbReference type="ARBA" id="ARBA00022490"/>
    </source>
</evidence>
<feature type="region of interest" description="Disordered" evidence="8">
    <location>
        <begin position="1725"/>
        <end position="1842"/>
    </location>
</feature>
<feature type="compositionally biased region" description="Polar residues" evidence="8">
    <location>
        <begin position="2487"/>
        <end position="2502"/>
    </location>
</feature>
<feature type="compositionally biased region" description="Basic and acidic residues" evidence="8">
    <location>
        <begin position="588"/>
        <end position="613"/>
    </location>
</feature>
<feature type="compositionally biased region" description="Pro residues" evidence="8">
    <location>
        <begin position="1951"/>
        <end position="1964"/>
    </location>
</feature>
<reference evidence="10" key="3">
    <citation type="submission" date="2025-09" db="UniProtKB">
        <authorList>
            <consortium name="Ensembl"/>
        </authorList>
    </citation>
    <scope>IDENTIFICATION</scope>
</reference>
<dbReference type="EMBL" id="AJFE02090490">
    <property type="status" value="NOT_ANNOTATED_CDS"/>
    <property type="molecule type" value="Genomic_DNA"/>
</dbReference>